<dbReference type="InterPro" id="IPR003352">
    <property type="entry name" value="PTS_EIIC"/>
</dbReference>
<feature type="domain" description="PTS EIIC type-1" evidence="15">
    <location>
        <begin position="120"/>
        <end position="532"/>
    </location>
</feature>
<dbReference type="Pfam" id="PF00367">
    <property type="entry name" value="PTS_EIIB"/>
    <property type="match status" value="1"/>
</dbReference>
<organism evidence="16 17">
    <name type="scientific">Mycoplasma testudineum</name>
    <dbReference type="NCBI Taxonomy" id="244584"/>
    <lineage>
        <taxon>Bacteria</taxon>
        <taxon>Bacillati</taxon>
        <taxon>Mycoplasmatota</taxon>
        <taxon>Mollicutes</taxon>
        <taxon>Mycoplasmataceae</taxon>
        <taxon>Mycoplasma</taxon>
    </lineage>
</organism>
<feature type="transmembrane region" description="Helical" evidence="12">
    <location>
        <begin position="162"/>
        <end position="181"/>
    </location>
</feature>
<dbReference type="InterPro" id="IPR018113">
    <property type="entry name" value="PTrfase_EIIB_Cys"/>
</dbReference>
<dbReference type="GO" id="GO:0090589">
    <property type="term" value="F:protein-phosphocysteine-trehalose phosphotransferase system transporter activity"/>
    <property type="evidence" value="ECO:0007669"/>
    <property type="project" value="TreeGrafter"/>
</dbReference>
<keyword evidence="2" id="KW-0813">Transport</keyword>
<dbReference type="GO" id="GO:0005886">
    <property type="term" value="C:plasma membrane"/>
    <property type="evidence" value="ECO:0007669"/>
    <property type="project" value="UniProtKB-SubCell"/>
</dbReference>
<keyword evidence="5" id="KW-0808">Transferase</keyword>
<dbReference type="SUPFAM" id="SSF51261">
    <property type="entry name" value="Duplicated hybrid motif"/>
    <property type="match status" value="1"/>
</dbReference>
<proteinExistence type="predicted"/>
<dbReference type="GO" id="GO:0009401">
    <property type="term" value="P:phosphoenolpyruvate-dependent sugar phosphotransferase system"/>
    <property type="evidence" value="ECO:0007669"/>
    <property type="project" value="UniProtKB-KW"/>
</dbReference>
<dbReference type="InterPro" id="IPR050558">
    <property type="entry name" value="PTS_Sugar-Specific_Components"/>
</dbReference>
<dbReference type="GO" id="GO:0015771">
    <property type="term" value="P:trehalose transport"/>
    <property type="evidence" value="ECO:0007669"/>
    <property type="project" value="TreeGrafter"/>
</dbReference>
<feature type="active site" description="Phosphocysteine intermediate; for EIIB activity" evidence="11">
    <location>
        <position position="29"/>
    </location>
</feature>
<feature type="transmembrane region" description="Helical" evidence="12">
    <location>
        <begin position="499"/>
        <end position="520"/>
    </location>
</feature>
<keyword evidence="17" id="KW-1185">Reference proteome</keyword>
<evidence type="ECO:0000256" key="9">
    <source>
        <dbReference type="ARBA" id="ARBA00022989"/>
    </source>
</evidence>
<feature type="domain" description="PTS EIIA type-1" evidence="13">
    <location>
        <begin position="595"/>
        <end position="703"/>
    </location>
</feature>
<dbReference type="PANTHER" id="PTHR30175:SF1">
    <property type="entry name" value="PTS SYSTEM ARBUTIN-, CELLOBIOSE-, AND SALICIN-SPECIFIC EIIBC COMPONENT-RELATED"/>
    <property type="match status" value="1"/>
</dbReference>
<evidence type="ECO:0000256" key="2">
    <source>
        <dbReference type="ARBA" id="ARBA00022448"/>
    </source>
</evidence>
<evidence type="ECO:0000259" key="14">
    <source>
        <dbReference type="PROSITE" id="PS51098"/>
    </source>
</evidence>
<evidence type="ECO:0000256" key="12">
    <source>
        <dbReference type="SAM" id="Phobius"/>
    </source>
</evidence>
<evidence type="ECO:0000256" key="5">
    <source>
        <dbReference type="ARBA" id="ARBA00022679"/>
    </source>
</evidence>
<name>A0A4R6IFQ8_9MOLU</name>
<feature type="transmembrane region" description="Helical" evidence="12">
    <location>
        <begin position="338"/>
        <end position="358"/>
    </location>
</feature>
<evidence type="ECO:0000259" key="13">
    <source>
        <dbReference type="PROSITE" id="PS51093"/>
    </source>
</evidence>
<keyword evidence="3" id="KW-1003">Cell membrane</keyword>
<dbReference type="InterPro" id="IPR013013">
    <property type="entry name" value="PTS_EIIC_1"/>
</dbReference>
<feature type="transmembrane region" description="Helical" evidence="12">
    <location>
        <begin position="460"/>
        <end position="479"/>
    </location>
</feature>
<dbReference type="Gene3D" id="3.30.1360.60">
    <property type="entry name" value="Glucose permease domain IIB"/>
    <property type="match status" value="1"/>
</dbReference>
<dbReference type="Proteomes" id="UP000295518">
    <property type="component" value="Unassembled WGS sequence"/>
</dbReference>
<dbReference type="InterPro" id="IPR001127">
    <property type="entry name" value="PTS_EIIA_1_perm"/>
</dbReference>
<keyword evidence="8" id="KW-0418">Kinase</keyword>
<dbReference type="InterPro" id="IPR011055">
    <property type="entry name" value="Dup_hybrid_motif"/>
</dbReference>
<evidence type="ECO:0000256" key="4">
    <source>
        <dbReference type="ARBA" id="ARBA00022597"/>
    </source>
</evidence>
<dbReference type="PROSITE" id="PS00371">
    <property type="entry name" value="PTS_EIIA_TYPE_1_HIS"/>
    <property type="match status" value="1"/>
</dbReference>
<keyword evidence="4" id="KW-0762">Sugar transport</keyword>
<feature type="domain" description="PTS EIIB type-1" evidence="14">
    <location>
        <begin position="7"/>
        <end position="90"/>
    </location>
</feature>
<dbReference type="GO" id="GO:0016301">
    <property type="term" value="F:kinase activity"/>
    <property type="evidence" value="ECO:0007669"/>
    <property type="project" value="UniProtKB-KW"/>
</dbReference>
<dbReference type="InterPro" id="IPR036878">
    <property type="entry name" value="Glu_permease_IIB"/>
</dbReference>
<evidence type="ECO:0000313" key="16">
    <source>
        <dbReference type="EMBL" id="TDO20561.1"/>
    </source>
</evidence>
<comment type="subcellular location">
    <subcellularLocation>
        <location evidence="1">Cell membrane</location>
        <topology evidence="1">Multi-pass membrane protein</topology>
    </subcellularLocation>
</comment>
<evidence type="ECO:0000256" key="1">
    <source>
        <dbReference type="ARBA" id="ARBA00004651"/>
    </source>
</evidence>
<comment type="caution">
    <text evidence="16">The sequence shown here is derived from an EMBL/GenBank/DDBJ whole genome shotgun (WGS) entry which is preliminary data.</text>
</comment>
<feature type="transmembrane region" description="Helical" evidence="12">
    <location>
        <begin position="193"/>
        <end position="213"/>
    </location>
</feature>
<evidence type="ECO:0000256" key="11">
    <source>
        <dbReference type="PROSITE-ProRule" id="PRU00421"/>
    </source>
</evidence>
<evidence type="ECO:0000256" key="6">
    <source>
        <dbReference type="ARBA" id="ARBA00022683"/>
    </source>
</evidence>
<dbReference type="PROSITE" id="PS51093">
    <property type="entry name" value="PTS_EIIA_TYPE_1"/>
    <property type="match status" value="1"/>
</dbReference>
<sequence>MKKSNFSIAAEEVIEALGGKENVKDSFHCATRLRIYVYDKNKIDNEKLKKTKLLKGSNWEGEQLQLIFGPGTVNKVSENFEILTGAIKNKKQPKSNDKFKWDKRNKWYSNSFLLLRYGVRYFADIFIPLIPIFIAGGIALALNSFIGTVANTNTDTAAKNAALFFEIIGGAILGSLPAFIGFTSMRKFGGNPFLGLAIGLILIAPNLINSWLVTAELFSVSSTSGIANGSSGANGTIAAIALFPNLPEFFSFRLVGYQAQVFPVLAIVYMAYWIERGLKKYTPEFLAIVLIPIGVVFISTFLGFWIIGPIFKYVAIGLAYVFENLFIYTNFPYFGFGGAVFGFVYPFLVVTGLHQGLLPIEATLIAQSSITYGQGITWITPIATVSNISQGMAGLAIAILFIIKKKKLSAAKSIPGAISANLGITEPILFGVNIPLKFVFIAGDIASAFGGYYVGMTHTVANSLGSASFLGFIQFNFTMTDGLRRYYENINKSFDLAPGINIVIASLISTLVAFVSVFLLSRTKWGKKSLAEWYNDNPEETAPEKIKTKGVLSDGSQVNVDISPEIINTTQINSGTIDVMSPTKGQIVSLEELNDGVFSEQLLGSGVAIRVDKTKKIAQVHAPIDGQMVTVFDTKHAYGIRNDNGLDLLIHIGIDTVKLKGKGFRSHVKQDQIVKKGDLIAEFNIEYVSKNSPNSDVIVIALSESELNNVDGLKSGSIDANQFLFKVN</sequence>
<accession>A0A4R6IFQ8</accession>
<evidence type="ECO:0000256" key="7">
    <source>
        <dbReference type="ARBA" id="ARBA00022692"/>
    </source>
</evidence>
<gene>
    <name evidence="16" type="ORF">EI74_0397</name>
</gene>
<feature type="transmembrane region" description="Helical" evidence="12">
    <location>
        <begin position="121"/>
        <end position="142"/>
    </location>
</feature>
<evidence type="ECO:0000259" key="15">
    <source>
        <dbReference type="PROSITE" id="PS51103"/>
    </source>
</evidence>
<dbReference type="NCBIfam" id="TIGR00830">
    <property type="entry name" value="PTBA"/>
    <property type="match status" value="1"/>
</dbReference>
<reference evidence="16 17" key="1">
    <citation type="submission" date="2019-03" db="EMBL/GenBank/DDBJ databases">
        <title>Genomic Encyclopedia of Archaeal and Bacterial Type Strains, Phase II (KMG-II): from individual species to whole genera.</title>
        <authorList>
            <person name="Goeker M."/>
        </authorList>
    </citation>
    <scope>NUCLEOTIDE SEQUENCE [LARGE SCALE GENOMIC DNA]</scope>
    <source>
        <strain evidence="16 17">ATCC 700618</strain>
    </source>
</reference>
<dbReference type="PROSITE" id="PS51098">
    <property type="entry name" value="PTS_EIIB_TYPE_1"/>
    <property type="match status" value="1"/>
</dbReference>
<dbReference type="RefSeq" id="WP_166623179.1">
    <property type="nucleotide sequence ID" value="NZ_NNCE01000002.1"/>
</dbReference>
<dbReference type="GO" id="GO:0008982">
    <property type="term" value="F:protein-N(PI)-phosphohistidine-sugar phosphotransferase activity"/>
    <property type="evidence" value="ECO:0007669"/>
    <property type="project" value="InterPro"/>
</dbReference>
<dbReference type="AlphaFoldDB" id="A0A4R6IFQ8"/>
<dbReference type="EMBL" id="SNWN01000010">
    <property type="protein sequence ID" value="TDO20561.1"/>
    <property type="molecule type" value="Genomic_DNA"/>
</dbReference>
<feature type="transmembrane region" description="Helical" evidence="12">
    <location>
        <begin position="285"/>
        <end position="307"/>
    </location>
</feature>
<protein>
    <submittedName>
        <fullName evidence="16">PTS system sucrose-specific IIC component</fullName>
    </submittedName>
</protein>
<evidence type="ECO:0000256" key="8">
    <source>
        <dbReference type="ARBA" id="ARBA00022777"/>
    </source>
</evidence>
<feature type="transmembrane region" description="Helical" evidence="12">
    <location>
        <begin position="378"/>
        <end position="403"/>
    </location>
</feature>
<keyword evidence="7 12" id="KW-0812">Transmembrane</keyword>
<dbReference type="SUPFAM" id="SSF55604">
    <property type="entry name" value="Glucose permease domain IIB"/>
    <property type="match status" value="1"/>
</dbReference>
<feature type="transmembrane region" description="Helical" evidence="12">
    <location>
        <begin position="254"/>
        <end position="273"/>
    </location>
</feature>
<dbReference type="Pfam" id="PF02378">
    <property type="entry name" value="PTS_EIIC"/>
    <property type="match status" value="1"/>
</dbReference>
<dbReference type="PROSITE" id="PS01035">
    <property type="entry name" value="PTS_EIIB_TYPE_1_CYS"/>
    <property type="match status" value="1"/>
</dbReference>
<keyword evidence="9 12" id="KW-1133">Transmembrane helix</keyword>
<keyword evidence="6" id="KW-0598">Phosphotransferase system</keyword>
<dbReference type="Pfam" id="PF00358">
    <property type="entry name" value="PTS_EIIA_1"/>
    <property type="match status" value="1"/>
</dbReference>
<evidence type="ECO:0000313" key="17">
    <source>
        <dbReference type="Proteomes" id="UP000295518"/>
    </source>
</evidence>
<evidence type="ECO:0000256" key="10">
    <source>
        <dbReference type="ARBA" id="ARBA00023136"/>
    </source>
</evidence>
<dbReference type="PROSITE" id="PS51103">
    <property type="entry name" value="PTS_EIIC_TYPE_1"/>
    <property type="match status" value="1"/>
</dbReference>
<dbReference type="PANTHER" id="PTHR30175">
    <property type="entry name" value="PHOSPHOTRANSFERASE SYSTEM TRANSPORT PROTEIN"/>
    <property type="match status" value="1"/>
</dbReference>
<evidence type="ECO:0000256" key="3">
    <source>
        <dbReference type="ARBA" id="ARBA00022475"/>
    </source>
</evidence>
<dbReference type="InterPro" id="IPR001996">
    <property type="entry name" value="PTS_IIB_1"/>
</dbReference>
<keyword evidence="10 12" id="KW-0472">Membrane</keyword>
<dbReference type="Gene3D" id="2.70.70.10">
    <property type="entry name" value="Glucose Permease (Domain IIA)"/>
    <property type="match status" value="1"/>
</dbReference>